<dbReference type="STRING" id="583355.Caka_1937"/>
<dbReference type="InterPro" id="IPR013783">
    <property type="entry name" value="Ig-like_fold"/>
</dbReference>
<evidence type="ECO:0000313" key="3">
    <source>
        <dbReference type="Proteomes" id="UP000000925"/>
    </source>
</evidence>
<dbReference type="OrthoDB" id="195961at2"/>
<gene>
    <name evidence="2" type="ordered locus">Caka_1937</name>
</gene>
<dbReference type="EMBL" id="CP001998">
    <property type="protein sequence ID" value="ADE54955.1"/>
    <property type="molecule type" value="Genomic_DNA"/>
</dbReference>
<protein>
    <submittedName>
        <fullName evidence="2">Peptidase domain protein</fullName>
    </submittedName>
</protein>
<dbReference type="Pfam" id="PF04151">
    <property type="entry name" value="PPC"/>
    <property type="match status" value="1"/>
</dbReference>
<dbReference type="KEGG" id="caa:Caka_1937"/>
<sequence length="1773" mass="193411">MKTLKRVSLIVFVSLLGVLLWKTSGTREQVVAPSHSEVVASLEPLVSESHADDCAHCATNEPTDGEYSATAAETAQVEPTVQIARSIEPNELLKSIGAALQGGEHEIPLDTFQPLYKAKTGESVRVEIAGIEIDGVLDARVLKDSILKCRVELSGTSGVLLLTTTQSGRIMGELLFDGQKDAVEFKGYQKDGHYTARMNTVSGLYCAPPNATYPLSSSTSGQSLLAPPALIEADAILPGEIPILNSFPQSGYVLYLDFDGEIVNDPYWTRSDEDGVIIALPVANASDPEWVTLVFNRVAEDYRPFFVNVTTDLDVFRSARPDRRMQCVITSTDTAAPGQGGVARLESFGTGTVCWAFNDSEYSCADTISHEIGHTFGLLHDGLVGADGTKLLEYYYGHGEGITSWGPIMGAPFNYAANYEDATADPEVTSWSPGDYEGIDPDGVEGTANNQQNDLELIANFGEVPMGYREDDAGDSIITPSFVVVDDFTTGAFHFDGTIERITDVDSFLIVTRGGTLDFAVDVLDVDSPYLEDGSETMGANLAVSVTVLDPAGTVVAESNPTDALGASISTTVTAGSYYILIDGVGRGTASESFTDYASLGVYRLEGTVPLEPFVVLGGVGLTELVPNGDVYPLEANGTDYGYVRVGGSSKTVPFKLLNIGSEPITVSGFTIDNPAFELLNPPASLTLLAGESYIAELRYTPTTYGPEAASVLIDYSDLSGPRTYQVSLGATGSVVDGDDNYETNNTFFTAYDLSANVDAMLYDILGYGYQRDNDWYEIAVPAGSNFVQVRAEYLAELGDIEIALYDVNGYRLSDSTMSDEIEDTIPDEPTNVDWDVKRIEYQLPDFNGAKLYVVVYAAGEESAANNRYDLHWSHEPIVVAPIPPEDNYEVNNLWEEATNLTAYVGSGQLSAIDGLGTQLDLDWYEIKTGPGHNLLEVATTFVHEDGDINMSIYSAGGFLLVRSDGTSDEEAVSIPCSANTSYFICIWSGEESASQNTYDIAWTSSFSDTNDDFYEVNNVIENSSSILKEPDVPLSDLLGLGILNDDDWFRVEPNLGARVLNIEANFVHADGNIDLELYNQSQQLIATSAGDGDFEIVSVPIRTDTVYYVRVYGDFNGQTYDLHYEDLLEDKYEPNDTRDTAYDLTDSDGIQISTLLGYGIQNDDDWYEYTVPEGASSLVVRCNFLHLEGDIDMSVITPSDDTITSGSISDEELITILPAPGEDEIEPGVYKIRVYGWIFARLNAYDLIVSSELAPPPPPPSPEDNYEVNNQPAQAYNITGLRGSSLSADNGLGTCLDPDWYSFTVTGDETLVTINLAYTHYVAANLVLELRARNGSPIYASSDVATEDTGETITYRLPGAGTYMILVHGDYIYGAQYDLSWDATAPVPDDIYENNDTLAAATSIQSSRGGQFSPKAIQYDYDWYTFTTAPGESLVSLVITPDNPDAELEARFYYNKANQFEQFFDQDDDGDISTLFYAPTAAAAEYHVLVTGDGSGESYTIAWNAFESPGLNENDAYEHNDYGAIAYDLSSHSGVPLSSIHGVGALVPNDTDWYQFRLPAGHDQLRIVDVGEDWFILQFFSWLYDSSGNQLDVVWIDDELVVTGAPGALYKLEILGTSEDFRYEYDFYWTSSSSTPPTDGDLLDDDWERAHSADGAASIDPMGNPDADRYPNWAEYTLDLDPNVFSSKVVRQFENGDYIYMQFTQRKSAIEAGYTISVQESSSLSFSGAEAVHVATVDSPDDPEVELVTYRCSQTLDVAPQCFFMLEVNQPE</sequence>
<dbReference type="RefSeq" id="WP_013043677.1">
    <property type="nucleotide sequence ID" value="NC_014008.1"/>
</dbReference>
<name>D5EKP8_CORAD</name>
<accession>D5EKP8</accession>
<evidence type="ECO:0000313" key="2">
    <source>
        <dbReference type="EMBL" id="ADE54955.1"/>
    </source>
</evidence>
<dbReference type="Gene3D" id="2.60.120.380">
    <property type="match status" value="6"/>
</dbReference>
<organism evidence="2 3">
    <name type="scientific">Coraliomargarita akajimensis (strain DSM 45221 / IAM 15411 / JCM 23193 / KCTC 12865 / 04OKA010-24)</name>
    <dbReference type="NCBI Taxonomy" id="583355"/>
    <lineage>
        <taxon>Bacteria</taxon>
        <taxon>Pseudomonadati</taxon>
        <taxon>Verrucomicrobiota</taxon>
        <taxon>Opitutia</taxon>
        <taxon>Puniceicoccales</taxon>
        <taxon>Coraliomargaritaceae</taxon>
        <taxon>Coraliomargarita</taxon>
    </lineage>
</organism>
<proteinExistence type="predicted"/>
<dbReference type="Gene3D" id="2.60.40.10">
    <property type="entry name" value="Immunoglobulins"/>
    <property type="match status" value="1"/>
</dbReference>
<dbReference type="eggNOG" id="COG3591">
    <property type="taxonomic scope" value="Bacteria"/>
</dbReference>
<dbReference type="eggNOG" id="COG3291">
    <property type="taxonomic scope" value="Bacteria"/>
</dbReference>
<feature type="domain" description="Peptidase C-terminal archaeal/bacterial" evidence="1">
    <location>
        <begin position="1300"/>
        <end position="1370"/>
    </location>
</feature>
<dbReference type="SUPFAM" id="SSF55486">
    <property type="entry name" value="Metalloproteases ('zincins'), catalytic domain"/>
    <property type="match status" value="1"/>
</dbReference>
<dbReference type="InterPro" id="IPR007280">
    <property type="entry name" value="Peptidase_C_arc/bac"/>
</dbReference>
<keyword evidence="3" id="KW-1185">Reference proteome</keyword>
<evidence type="ECO:0000259" key="1">
    <source>
        <dbReference type="Pfam" id="PF04151"/>
    </source>
</evidence>
<reference evidence="2 3" key="1">
    <citation type="journal article" date="2010" name="Stand. Genomic Sci.">
        <title>Complete genome sequence of Coraliomargarita akajimensis type strain (04OKA010-24).</title>
        <authorList>
            <person name="Mavromatis K."/>
            <person name="Abt B."/>
            <person name="Brambilla E."/>
            <person name="Lapidus A."/>
            <person name="Copeland A."/>
            <person name="Deshpande S."/>
            <person name="Nolan M."/>
            <person name="Lucas S."/>
            <person name="Tice H."/>
            <person name="Cheng J.F."/>
            <person name="Han C."/>
            <person name="Detter J.C."/>
            <person name="Woyke T."/>
            <person name="Goodwin L."/>
            <person name="Pitluck S."/>
            <person name="Held B."/>
            <person name="Brettin T."/>
            <person name="Tapia R."/>
            <person name="Ivanova N."/>
            <person name="Mikhailova N."/>
            <person name="Pati A."/>
            <person name="Liolios K."/>
            <person name="Chen A."/>
            <person name="Palaniappan K."/>
            <person name="Land M."/>
            <person name="Hauser L."/>
            <person name="Chang Y.J."/>
            <person name="Jeffries C.D."/>
            <person name="Rohde M."/>
            <person name="Goker M."/>
            <person name="Bristow J."/>
            <person name="Eisen J.A."/>
            <person name="Markowitz V."/>
            <person name="Hugenholtz P."/>
            <person name="Klenk H.P."/>
            <person name="Kyrpides N.C."/>
        </authorList>
    </citation>
    <scope>NUCLEOTIDE SEQUENCE [LARGE SCALE GENOMIC DNA]</scope>
    <source>
        <strain evidence="3">DSM 45221 / IAM 15411 / JCM 23193 / KCTC 12865</strain>
    </source>
</reference>
<dbReference type="Proteomes" id="UP000000925">
    <property type="component" value="Chromosome"/>
</dbReference>
<dbReference type="HOGENOM" id="CLU_238766_0_0_0"/>